<protein>
    <submittedName>
        <fullName evidence="1">Uncharacterized protein</fullName>
    </submittedName>
</protein>
<dbReference type="Proteomes" id="UP000245909">
    <property type="component" value="Unassembled WGS sequence"/>
</dbReference>
<dbReference type="RefSeq" id="WP_243405800.1">
    <property type="nucleotide sequence ID" value="NZ_QENU01000003.1"/>
</dbReference>
<organism evidence="1 2">
    <name type="scientific">Alitibacter langaaensis DSM 22999</name>
    <dbReference type="NCBI Taxonomy" id="1122935"/>
    <lineage>
        <taxon>Bacteria</taxon>
        <taxon>Pseudomonadati</taxon>
        <taxon>Pseudomonadota</taxon>
        <taxon>Gammaproteobacteria</taxon>
        <taxon>Pasteurellales</taxon>
        <taxon>Pasteurellaceae</taxon>
        <taxon>Alitibacter</taxon>
    </lineage>
</organism>
<dbReference type="InterPro" id="IPR019650">
    <property type="entry name" value="DUF2513"/>
</dbReference>
<dbReference type="Pfam" id="PF10711">
    <property type="entry name" value="DUF2513"/>
    <property type="match status" value="1"/>
</dbReference>
<dbReference type="EMBL" id="QENU01000003">
    <property type="protein sequence ID" value="PVX40585.1"/>
    <property type="molecule type" value="Genomic_DNA"/>
</dbReference>
<dbReference type="AlphaFoldDB" id="A0A2U0TAD8"/>
<sequence>MKRNWDLIRKILLKLEEKADSTSWLMSTDIQGYD</sequence>
<evidence type="ECO:0000313" key="2">
    <source>
        <dbReference type="Proteomes" id="UP000245909"/>
    </source>
</evidence>
<keyword evidence="2" id="KW-1185">Reference proteome</keyword>
<name>A0A2U0TAD8_9PAST</name>
<reference evidence="1 2" key="1">
    <citation type="submission" date="2018-05" db="EMBL/GenBank/DDBJ databases">
        <title>Genomic Encyclopedia of Type Strains, Phase IV (KMG-IV): sequencing the most valuable type-strain genomes for metagenomic binning, comparative biology and taxonomic classification.</title>
        <authorList>
            <person name="Goeker M."/>
        </authorList>
    </citation>
    <scope>NUCLEOTIDE SEQUENCE [LARGE SCALE GENOMIC DNA]</scope>
    <source>
        <strain evidence="1 2">DSM 22999</strain>
    </source>
</reference>
<accession>A0A2U0TAD8</accession>
<comment type="caution">
    <text evidence="1">The sequence shown here is derived from an EMBL/GenBank/DDBJ whole genome shotgun (WGS) entry which is preliminary data.</text>
</comment>
<proteinExistence type="predicted"/>
<evidence type="ECO:0000313" key="1">
    <source>
        <dbReference type="EMBL" id="PVX40585.1"/>
    </source>
</evidence>
<gene>
    <name evidence="1" type="ORF">C8D76_103159</name>
</gene>